<name>A0ABS5XUN5_9MICO</name>
<evidence type="ECO:0000313" key="5">
    <source>
        <dbReference type="Proteomes" id="UP000740605"/>
    </source>
</evidence>
<feature type="domain" description="Glycosyl hydrolase family 92 N-terminal" evidence="3">
    <location>
        <begin position="233"/>
        <end position="451"/>
    </location>
</feature>
<dbReference type="InterPro" id="IPR012939">
    <property type="entry name" value="Glyco_hydro_92"/>
</dbReference>
<dbReference type="EC" id="3.2.1.-" evidence="4"/>
<dbReference type="InterPro" id="IPR014718">
    <property type="entry name" value="GH-type_carb-bd"/>
</dbReference>
<keyword evidence="4" id="KW-0326">Glycosidase</keyword>
<dbReference type="SUPFAM" id="SSF48208">
    <property type="entry name" value="Six-hairpin glycosidases"/>
    <property type="match status" value="1"/>
</dbReference>
<dbReference type="InterPro" id="IPR050883">
    <property type="entry name" value="PNGase"/>
</dbReference>
<dbReference type="Pfam" id="PF07971">
    <property type="entry name" value="Glyco_hydro_92"/>
    <property type="match status" value="1"/>
</dbReference>
<reference evidence="4 5" key="1">
    <citation type="submission" date="2021-03" db="EMBL/GenBank/DDBJ databases">
        <title>Microbacterium pauli sp. nov., isolated from microfiltered milk.</title>
        <authorList>
            <person name="Bellassi P."/>
            <person name="Fontana A."/>
            <person name="Callegari M.L."/>
            <person name="Lorenzo M."/>
            <person name="Cappa F."/>
        </authorList>
    </citation>
    <scope>NUCLEOTIDE SEQUENCE [LARGE SCALE GENOMIC DNA]</scope>
    <source>
        <strain evidence="4 5">DSM 18909</strain>
    </source>
</reference>
<dbReference type="Gene3D" id="1.20.1050.60">
    <property type="entry name" value="alpha-1,2-mannosidase"/>
    <property type="match status" value="1"/>
</dbReference>
<evidence type="ECO:0000259" key="2">
    <source>
        <dbReference type="Pfam" id="PF07971"/>
    </source>
</evidence>
<evidence type="ECO:0000313" key="4">
    <source>
        <dbReference type="EMBL" id="MBT8798136.1"/>
    </source>
</evidence>
<organism evidence="4 5">
    <name type="scientific">Microbacterium flavum</name>
    <dbReference type="NCBI Taxonomy" id="415216"/>
    <lineage>
        <taxon>Bacteria</taxon>
        <taxon>Bacillati</taxon>
        <taxon>Actinomycetota</taxon>
        <taxon>Actinomycetes</taxon>
        <taxon>Micrococcales</taxon>
        <taxon>Microbacteriaceae</taxon>
        <taxon>Microbacterium</taxon>
    </lineage>
</organism>
<feature type="domain" description="Glycosyl hydrolase family 92" evidence="2">
    <location>
        <begin position="484"/>
        <end position="986"/>
    </location>
</feature>
<dbReference type="RefSeq" id="WP_215487383.1">
    <property type="nucleotide sequence ID" value="NZ_BAAAPJ010000002.1"/>
</dbReference>
<sequence length="1139" mass="121307">MPREDSARAWPCRAWRWLCRLWRGGDDDGSPRVFRGAPRHPVAARSGTGLFGPDALAWTVSERRSGSGAGAAAETDIPATLLRGLGTTEPGTAWTDDEHTVGGADLLGHVVAAGEVFRYAVLTEFRGDLTGDARFAAAAACLDIEFDDGVRLSELAADIHGIPLDPQAQHDGLFLLPDQWVRVEVPLGAAAGRTVRRVILRTLALAPGRLSGFADGIEIAAPRPLGPQPTDAVRTRRGTHSSERYSRGLTLPSVATPHALIMATPVTDARTARWMYTWHAHAGADGRPGIEAFATTLAPSPWIGERAAFQVMPSAAPTPPVDPATRRLAFRHRDEYDRVHHYRVELDPGRAGPARPAEDARGAGPLPIIAELAPARAATAMRFTLPGGGSLLFDRLGTGEVSAVLRPGGATVSGFTDQRSEDGRVVPRMYVWGEVDGAVTATGRSASPFRDDAAWVRIARDGGGEGAGAVVEVRLGVSFLSLDQARANLAADIGGATFDEVSDRAREEWDAALGAIEVEGATREQRITLASGLVRALMFPNTAHEFVEGRPVYASPFRASAGDSPERTGLRVVPGRLSVNNGFWDTYRTAWPLLGLIDPATPDLVDGILQHARDGGWMSRWTAPGPLDVMVGTSSDAIVADLARKGMAIDHRTGWAAGVRNATVLPPSPVVGRKGQARALFRSFTSADVAEGMSWTLEAAINDHALGRYAAWLAERSADPGERESLLAHAEWFAGRAAVYAAVFDPATGFFRGRRADGAWRGRTGAFDPDAWGTDYVETNAWGMSVTVPHDGAGLAALHGGPAGLAALLERFFRTPERGDRSVWGGYGHQIHEISEARDQRLGMLALSNQPAHHIPAMWAFAGRPGRAHEVIRTALDRLFAGVDLGQGNPGDEDNGEMSAWWILNAIGLYPLIPGEPGWFLTPPLFPRVRLRLPAKAGGEAGVFEITTSGSGRHIAAARLDGEEWTSAWLPHERIRGGARLHLDLTDAPSSWGAGAPPPSASAGLPRLPVDHAVRARVGGRDAAALVDDDGETGVLVRAGETIEVDLDAAAVEATGSPTLATVTVAGPARIRLEFVTRTATLVWRAEVDVAEVRTIPLRLDGTGVSTLGIRNLGDDLDLREIEVLSAETWSPARDTGHD</sequence>
<dbReference type="PANTHER" id="PTHR12143:SF43">
    <property type="entry name" value="PUTATIVE-RELATED"/>
    <property type="match status" value="1"/>
</dbReference>
<evidence type="ECO:0000259" key="3">
    <source>
        <dbReference type="Pfam" id="PF17678"/>
    </source>
</evidence>
<dbReference type="InterPro" id="IPR041371">
    <property type="entry name" value="GH92_N"/>
</dbReference>
<keyword evidence="5" id="KW-1185">Reference proteome</keyword>
<dbReference type="NCBIfam" id="TIGR01180">
    <property type="entry name" value="aman2_put"/>
    <property type="match status" value="1"/>
</dbReference>
<accession>A0ABS5XUN5</accession>
<dbReference type="Gene3D" id="3.30.2080.10">
    <property type="entry name" value="GH92 mannosidase domain"/>
    <property type="match status" value="1"/>
</dbReference>
<gene>
    <name evidence="4" type="ORF">J0P97_08640</name>
</gene>
<dbReference type="InterPro" id="IPR005887">
    <property type="entry name" value="GH92_a_mannosidase_put"/>
</dbReference>
<proteinExistence type="predicted"/>
<comment type="caution">
    <text evidence="4">The sequence shown here is derived from an EMBL/GenBank/DDBJ whole genome shotgun (WGS) entry which is preliminary data.</text>
</comment>
<dbReference type="EMBL" id="JAFLHG010000007">
    <property type="protein sequence ID" value="MBT8798136.1"/>
    <property type="molecule type" value="Genomic_DNA"/>
</dbReference>
<dbReference type="Gene3D" id="1.20.1610.10">
    <property type="entry name" value="alpha-1,2-mannosidases domains"/>
    <property type="match status" value="1"/>
</dbReference>
<dbReference type="Gene3D" id="2.70.98.10">
    <property type="match status" value="1"/>
</dbReference>
<keyword evidence="4" id="KW-0378">Hydrolase</keyword>
<dbReference type="InterPro" id="IPR008928">
    <property type="entry name" value="6-hairpin_glycosidase_sf"/>
</dbReference>
<dbReference type="PANTHER" id="PTHR12143">
    <property type="entry name" value="PEPTIDE N-GLYCANASE PNGASE -RELATED"/>
    <property type="match status" value="1"/>
</dbReference>
<dbReference type="Pfam" id="PF17678">
    <property type="entry name" value="Glyco_hydro_92N"/>
    <property type="match status" value="1"/>
</dbReference>
<dbReference type="Proteomes" id="UP000740605">
    <property type="component" value="Unassembled WGS sequence"/>
</dbReference>
<feature type="region of interest" description="Disordered" evidence="1">
    <location>
        <begin position="224"/>
        <end position="244"/>
    </location>
</feature>
<evidence type="ECO:0000256" key="1">
    <source>
        <dbReference type="SAM" id="MobiDB-lite"/>
    </source>
</evidence>
<dbReference type="GO" id="GO:0016798">
    <property type="term" value="F:hydrolase activity, acting on glycosyl bonds"/>
    <property type="evidence" value="ECO:0007669"/>
    <property type="project" value="UniProtKB-KW"/>
</dbReference>
<protein>
    <submittedName>
        <fullName evidence="4">GH92 family glycosyl hydrolase</fullName>
        <ecNumber evidence="4">3.2.1.-</ecNumber>
    </submittedName>
</protein>